<sequence>MTEHTLREYESGDEDRVRELVESSMTTSYALSPREIDAILESAYLDETLLHPREDAYVVVAETDGTVVGAASATFGDDETAVQWIHVDPERRGAGVGTALFERISEEFDERGVEAKRAITLSANTNAGAFFERFGYGKVDERQREIGDEDLVEYVFEEGAETEESDADQASAGNESVPDYPDSVAGEDGEELYLGEGDDDIVPASEGYFVATYTESDRSERYGYYCLNCESPDVSMDSMETIRCNECGNTRNPDEEYDGSYL</sequence>
<dbReference type="InterPro" id="IPR016181">
    <property type="entry name" value="Acyl_CoA_acyltransferase"/>
</dbReference>
<reference evidence="5 6" key="1">
    <citation type="submission" date="2022-06" db="EMBL/GenBank/DDBJ databases">
        <title>Halogeometricum sp. a new haloarchaeum isolate from saline soil.</title>
        <authorList>
            <person name="Strakova D."/>
            <person name="Galisteo C."/>
            <person name="Sanchez-Porro C."/>
            <person name="Ventosa A."/>
        </authorList>
    </citation>
    <scope>NUCLEOTIDE SEQUENCE [LARGE SCALE GENOMIC DNA]</scope>
    <source>
        <strain evidence="6">S3BR25-2</strain>
    </source>
</reference>
<comment type="caution">
    <text evidence="5">The sequence shown here is derived from an EMBL/GenBank/DDBJ whole genome shotgun (WGS) entry which is preliminary data.</text>
</comment>
<evidence type="ECO:0000256" key="3">
    <source>
        <dbReference type="SAM" id="MobiDB-lite"/>
    </source>
</evidence>
<accession>A0ABU2G4R8</accession>
<keyword evidence="2" id="KW-0012">Acyltransferase</keyword>
<dbReference type="InterPro" id="IPR000182">
    <property type="entry name" value="GNAT_dom"/>
</dbReference>
<dbReference type="Proteomes" id="UP001254813">
    <property type="component" value="Unassembled WGS sequence"/>
</dbReference>
<keyword evidence="1" id="KW-0808">Transferase</keyword>
<proteinExistence type="predicted"/>
<name>A0ABU2G4R8_9EURY</name>
<dbReference type="CDD" id="cd04301">
    <property type="entry name" value="NAT_SF"/>
    <property type="match status" value="1"/>
</dbReference>
<feature type="domain" description="N-acetyltransferase" evidence="4">
    <location>
        <begin position="15"/>
        <end position="158"/>
    </location>
</feature>
<dbReference type="InterPro" id="IPR043854">
    <property type="entry name" value="DUF5816"/>
</dbReference>
<dbReference type="Pfam" id="PF19133">
    <property type="entry name" value="DUF5816"/>
    <property type="match status" value="1"/>
</dbReference>
<dbReference type="InterPro" id="IPR050832">
    <property type="entry name" value="Bact_Acetyltransf"/>
</dbReference>
<evidence type="ECO:0000256" key="1">
    <source>
        <dbReference type="ARBA" id="ARBA00022679"/>
    </source>
</evidence>
<dbReference type="Pfam" id="PF00583">
    <property type="entry name" value="Acetyltransf_1"/>
    <property type="match status" value="1"/>
</dbReference>
<evidence type="ECO:0000259" key="4">
    <source>
        <dbReference type="PROSITE" id="PS51186"/>
    </source>
</evidence>
<evidence type="ECO:0000313" key="6">
    <source>
        <dbReference type="Proteomes" id="UP001254813"/>
    </source>
</evidence>
<dbReference type="SUPFAM" id="SSF55729">
    <property type="entry name" value="Acyl-CoA N-acyltransferases (Nat)"/>
    <property type="match status" value="1"/>
</dbReference>
<feature type="region of interest" description="Disordered" evidence="3">
    <location>
        <begin position="159"/>
        <end position="189"/>
    </location>
</feature>
<evidence type="ECO:0000256" key="2">
    <source>
        <dbReference type="ARBA" id="ARBA00023315"/>
    </source>
</evidence>
<dbReference type="Gene3D" id="3.40.630.30">
    <property type="match status" value="1"/>
</dbReference>
<dbReference type="RefSeq" id="WP_310929731.1">
    <property type="nucleotide sequence ID" value="NZ_JAMQOQ010000004.1"/>
</dbReference>
<protein>
    <submittedName>
        <fullName evidence="5">GNAT family N-acetyltransferase</fullName>
    </submittedName>
</protein>
<dbReference type="PANTHER" id="PTHR43877:SF1">
    <property type="entry name" value="ACETYLTRANSFERASE"/>
    <property type="match status" value="1"/>
</dbReference>
<dbReference type="EMBL" id="JAMQOQ010000004">
    <property type="protein sequence ID" value="MDS0295773.1"/>
    <property type="molecule type" value="Genomic_DNA"/>
</dbReference>
<organism evidence="5 6">
    <name type="scientific">Halogeometricum luteum</name>
    <dbReference type="NCBI Taxonomy" id="2950537"/>
    <lineage>
        <taxon>Archaea</taxon>
        <taxon>Methanobacteriati</taxon>
        <taxon>Methanobacteriota</taxon>
        <taxon>Stenosarchaea group</taxon>
        <taxon>Halobacteria</taxon>
        <taxon>Halobacteriales</taxon>
        <taxon>Haloferacaceae</taxon>
        <taxon>Halogeometricum</taxon>
    </lineage>
</organism>
<gene>
    <name evidence="5" type="ORF">NDI79_16490</name>
</gene>
<keyword evidence="6" id="KW-1185">Reference proteome</keyword>
<evidence type="ECO:0000313" key="5">
    <source>
        <dbReference type="EMBL" id="MDS0295773.1"/>
    </source>
</evidence>
<dbReference type="PANTHER" id="PTHR43877">
    <property type="entry name" value="AMINOALKYLPHOSPHONATE N-ACETYLTRANSFERASE-RELATED-RELATED"/>
    <property type="match status" value="1"/>
</dbReference>
<dbReference type="PROSITE" id="PS51186">
    <property type="entry name" value="GNAT"/>
    <property type="match status" value="1"/>
</dbReference>